<name>A0A8H6VMS5_9PEZI</name>
<dbReference type="OrthoDB" id="3650777at2759"/>
<dbReference type="Pfam" id="PF24864">
    <property type="entry name" value="DUF7730"/>
    <property type="match status" value="1"/>
</dbReference>
<keyword evidence="3" id="KW-1185">Reference proteome</keyword>
<evidence type="ECO:0000313" key="2">
    <source>
        <dbReference type="EMBL" id="KAF7198088.1"/>
    </source>
</evidence>
<dbReference type="PANTHER" id="PTHR42085:SF2">
    <property type="entry name" value="F-BOX DOMAIN-CONTAINING PROTEIN"/>
    <property type="match status" value="1"/>
</dbReference>
<evidence type="ECO:0000313" key="3">
    <source>
        <dbReference type="Proteomes" id="UP000660729"/>
    </source>
</evidence>
<feature type="domain" description="DUF7730" evidence="1">
    <location>
        <begin position="63"/>
        <end position="131"/>
    </location>
</feature>
<dbReference type="EMBL" id="JABCIY010000003">
    <property type="protein sequence ID" value="KAF7198088.1"/>
    <property type="molecule type" value="Genomic_DNA"/>
</dbReference>
<dbReference type="PANTHER" id="PTHR42085">
    <property type="entry name" value="F-BOX DOMAIN-CONTAINING PROTEIN"/>
    <property type="match status" value="1"/>
</dbReference>
<reference evidence="2" key="1">
    <citation type="submission" date="2020-04" db="EMBL/GenBank/DDBJ databases">
        <title>Draft genome resource of the tomato pathogen Pseudocercospora fuligena.</title>
        <authorList>
            <person name="Zaccaron A."/>
        </authorList>
    </citation>
    <scope>NUCLEOTIDE SEQUENCE</scope>
    <source>
        <strain evidence="2">PF001</strain>
    </source>
</reference>
<proteinExistence type="predicted"/>
<evidence type="ECO:0000259" key="1">
    <source>
        <dbReference type="Pfam" id="PF24864"/>
    </source>
</evidence>
<comment type="caution">
    <text evidence="2">The sequence shown here is derived from an EMBL/GenBank/DDBJ whole genome shotgun (WGS) entry which is preliminary data.</text>
</comment>
<gene>
    <name evidence="2" type="ORF">HII31_00444</name>
</gene>
<protein>
    <recommendedName>
        <fullName evidence="1">DUF7730 domain-containing protein</fullName>
    </recommendedName>
</protein>
<accession>A0A8H6VMS5</accession>
<dbReference type="Proteomes" id="UP000660729">
    <property type="component" value="Unassembled WGS sequence"/>
</dbReference>
<dbReference type="InterPro" id="IPR056632">
    <property type="entry name" value="DUF7730"/>
</dbReference>
<dbReference type="AlphaFoldDB" id="A0A8H6VMS5"/>
<organism evidence="2 3">
    <name type="scientific">Pseudocercospora fuligena</name>
    <dbReference type="NCBI Taxonomy" id="685502"/>
    <lineage>
        <taxon>Eukaryota</taxon>
        <taxon>Fungi</taxon>
        <taxon>Dikarya</taxon>
        <taxon>Ascomycota</taxon>
        <taxon>Pezizomycotina</taxon>
        <taxon>Dothideomycetes</taxon>
        <taxon>Dothideomycetidae</taxon>
        <taxon>Mycosphaerellales</taxon>
        <taxon>Mycosphaerellaceae</taxon>
        <taxon>Pseudocercospora</taxon>
    </lineage>
</organism>
<sequence length="283" mass="32133">MAQPEQENTQIEELGTGFADLSAELRNKIYRLALVLPSSLRLVRAFHKTQGTIFIIHPDQAKSLTPQLLRTNKQIYSEATSILYGENTFRFKFESWLTVFLPKQIPHSVQHLRRIEIVDLNDCFSTMAYFLKPAKNLKNLVLRCDIVEAIHGAKSEDEGADLEEEEFEALFAAGLIQTEDDEDGERSERDVSDENIMPTASYTAKKLQPLAQALYDVQKDKQKVVEIFSFRSWDWLTDEFFETKAAKKLGTKVAECLNEMIREECEGPTCQSGAGAGEDQSEL</sequence>
<dbReference type="InterPro" id="IPR038883">
    <property type="entry name" value="AN11006-like"/>
</dbReference>